<dbReference type="EMBL" id="CP133772">
    <property type="protein sequence ID" value="WYY00426.1"/>
    <property type="molecule type" value="Genomic_DNA"/>
</dbReference>
<dbReference type="GeneID" id="95967732"/>
<dbReference type="Gene3D" id="2.60.40.420">
    <property type="entry name" value="Cupredoxins - blue copper proteins"/>
    <property type="match status" value="1"/>
</dbReference>
<proteinExistence type="predicted"/>
<reference evidence="2 3" key="1">
    <citation type="submission" date="2023-09" db="EMBL/GenBank/DDBJ databases">
        <authorList>
            <person name="Golyshina O.V."/>
            <person name="Lunev E.A."/>
            <person name="Bargiela R."/>
            <person name="Gaines M.C."/>
            <person name="Daum B."/>
            <person name="Bale N.J."/>
            <person name="Koenen M."/>
            <person name="Sinninghe Damst J.S."/>
            <person name="Yakimov M."/>
            <person name="Golyshin P.N."/>
        </authorList>
    </citation>
    <scope>NUCLEOTIDE SEQUENCE [LARGE SCALE GENOMIC DNA]</scope>
    <source>
        <strain evidence="2 3">M1</strain>
    </source>
</reference>
<evidence type="ECO:0000313" key="3">
    <source>
        <dbReference type="Proteomes" id="UP001451606"/>
    </source>
</evidence>
<dbReference type="Proteomes" id="UP001451606">
    <property type="component" value="Chromosome"/>
</dbReference>
<keyword evidence="1" id="KW-0472">Membrane</keyword>
<gene>
    <name evidence="2" type="ORF">OXIME_000996</name>
</gene>
<evidence type="ECO:0000313" key="2">
    <source>
        <dbReference type="EMBL" id="WYY00426.1"/>
    </source>
</evidence>
<feature type="transmembrane region" description="Helical" evidence="1">
    <location>
        <begin position="7"/>
        <end position="26"/>
    </location>
</feature>
<keyword evidence="1" id="KW-0812">Transmembrane</keyword>
<accession>A0AAX4NI62</accession>
<dbReference type="KEGG" id="omr:OXIME_000996"/>
<evidence type="ECO:0000256" key="1">
    <source>
        <dbReference type="SAM" id="Phobius"/>
    </source>
</evidence>
<keyword evidence="1" id="KW-1133">Transmembrane helix</keyword>
<protein>
    <submittedName>
        <fullName evidence="2">Cupredoxin domain-containing protein</fullName>
    </submittedName>
</protein>
<dbReference type="RefSeq" id="WP_393970764.1">
    <property type="nucleotide sequence ID" value="NZ_CP133772.1"/>
</dbReference>
<dbReference type="SUPFAM" id="SSF49503">
    <property type="entry name" value="Cupredoxins"/>
    <property type="match status" value="1"/>
</dbReference>
<dbReference type="InterPro" id="IPR008972">
    <property type="entry name" value="Cupredoxin"/>
</dbReference>
<dbReference type="CDD" id="cd00920">
    <property type="entry name" value="Cupredoxin"/>
    <property type="match status" value="1"/>
</dbReference>
<sequence length="236" mass="25478">MEGNKGGVTLALVIIVVIALGMTYILSAPTIEGITPTNFSHKYVAYVNLGADANGWDFPVGSYNFDNGTVNPTFYFKVGTLVYFNVTEEDDLPHTLTIGYDGSASSTMGSSLIANPGLIKKNPTSYEITSKSYTAITTSQLTQVPGHTASGKFPFNTAGVYTYWCTVHPTTMYGLIIVNATSSGTSIQFHQLNNSPVPQNCFNSLHSFNFKYSSTIPLSINYTRGENFAEGCCCCI</sequence>
<keyword evidence="3" id="KW-1185">Reference proteome</keyword>
<dbReference type="AlphaFoldDB" id="A0AAX4NI62"/>
<name>A0AAX4NI62_9ARCH</name>
<organism evidence="2 3">
    <name type="scientific">Oxyplasma meridianum</name>
    <dbReference type="NCBI Taxonomy" id="3073602"/>
    <lineage>
        <taxon>Archaea</taxon>
        <taxon>Methanobacteriati</taxon>
        <taxon>Thermoplasmatota</taxon>
        <taxon>Thermoplasmata</taxon>
        <taxon>Thermoplasmatales</taxon>
        <taxon>Thermoplasmataceae</taxon>
        <taxon>Oxyplasma</taxon>
    </lineage>
</organism>